<keyword evidence="1" id="KW-0472">Membrane</keyword>
<sequence>MTAALILAGAVGGMIAFQVHIPMPWMLGSLAVSALAVGLFQKTALEGYKFPNPLRNCFVALIGVMIGTQVTPELFEILPRIPLILLALAVFVVAAHFGNYLIFQKVGGMDRSTAFYSGTPGGLMESILFGEQAGADIRVLTIQQFLRIILVISLVPTGISLWVGHPVGSAAGPVGDAAPALDLAHAAMIAGCGAVGLALARVVHLPASQLIGPMLLAAGLTLSGMVDLHLPFWLIASAQVVIGASLGLRFTGVTLRLLRRSVGLSLLSVGYMILLGGLLAALVQPIVDVDYLVMFISFAPGGVTEMSLVALSLAASPALVSLHHVLRILMTVMELTITSKWMGLR</sequence>
<feature type="transmembrane region" description="Helical" evidence="1">
    <location>
        <begin position="307"/>
        <end position="326"/>
    </location>
</feature>
<evidence type="ECO:0000313" key="2">
    <source>
        <dbReference type="EMBL" id="SPF80328.1"/>
    </source>
</evidence>
<name>A0A2R8AWF9_9RHOB</name>
<dbReference type="PIRSF" id="PIRSF038991">
    <property type="entry name" value="Protein_AbrB"/>
    <property type="match status" value="1"/>
</dbReference>
<accession>A0A2R8AWF9</accession>
<dbReference type="InterPro" id="IPR007820">
    <property type="entry name" value="AbrB_fam"/>
</dbReference>
<feature type="transmembrane region" description="Helical" evidence="1">
    <location>
        <begin position="81"/>
        <end position="103"/>
    </location>
</feature>
<feature type="transmembrane region" description="Helical" evidence="1">
    <location>
        <begin position="210"/>
        <end position="226"/>
    </location>
</feature>
<protein>
    <recommendedName>
        <fullName evidence="4">Ammonia monooxygenase</fullName>
    </recommendedName>
</protein>
<dbReference type="GO" id="GO:0016020">
    <property type="term" value="C:membrane"/>
    <property type="evidence" value="ECO:0007669"/>
    <property type="project" value="InterPro"/>
</dbReference>
<dbReference type="AlphaFoldDB" id="A0A2R8AWF9"/>
<dbReference type="EMBL" id="OMOJ01000003">
    <property type="protein sequence ID" value="SPF80328.1"/>
    <property type="molecule type" value="Genomic_DNA"/>
</dbReference>
<evidence type="ECO:0000256" key="1">
    <source>
        <dbReference type="SAM" id="Phobius"/>
    </source>
</evidence>
<proteinExistence type="predicted"/>
<feature type="transmembrane region" description="Helical" evidence="1">
    <location>
        <begin position="145"/>
        <end position="163"/>
    </location>
</feature>
<organism evidence="2 3">
    <name type="scientific">Pseudoprimorskyibacter insulae</name>
    <dbReference type="NCBI Taxonomy" id="1695997"/>
    <lineage>
        <taxon>Bacteria</taxon>
        <taxon>Pseudomonadati</taxon>
        <taxon>Pseudomonadota</taxon>
        <taxon>Alphaproteobacteria</taxon>
        <taxon>Rhodobacterales</taxon>
        <taxon>Paracoccaceae</taxon>
        <taxon>Pseudoprimorskyibacter</taxon>
    </lineage>
</organism>
<dbReference type="GO" id="GO:0010468">
    <property type="term" value="P:regulation of gene expression"/>
    <property type="evidence" value="ECO:0007669"/>
    <property type="project" value="InterPro"/>
</dbReference>
<evidence type="ECO:0000313" key="3">
    <source>
        <dbReference type="Proteomes" id="UP000244904"/>
    </source>
</evidence>
<reference evidence="3" key="1">
    <citation type="submission" date="2018-03" db="EMBL/GenBank/DDBJ databases">
        <authorList>
            <person name="Rodrigo-Torres L."/>
            <person name="Arahal R. D."/>
            <person name="Lucena T."/>
        </authorList>
    </citation>
    <scope>NUCLEOTIDE SEQUENCE [LARGE SCALE GENOMIC DNA]</scope>
    <source>
        <strain evidence="3">CECT 8871</strain>
    </source>
</reference>
<dbReference type="NCBIfam" id="TIGR03082">
    <property type="entry name" value="Gneg_AbrB_dup"/>
    <property type="match status" value="2"/>
</dbReference>
<keyword evidence="1" id="KW-0812">Transmembrane</keyword>
<evidence type="ECO:0008006" key="4">
    <source>
        <dbReference type="Google" id="ProtNLM"/>
    </source>
</evidence>
<dbReference type="PANTHER" id="PTHR38457:SF1">
    <property type="entry name" value="REGULATOR ABRB-RELATED"/>
    <property type="match status" value="1"/>
</dbReference>
<feature type="transmembrane region" description="Helical" evidence="1">
    <location>
        <begin position="183"/>
        <end position="203"/>
    </location>
</feature>
<keyword evidence="1" id="KW-1133">Transmembrane helix</keyword>
<feature type="transmembrane region" description="Helical" evidence="1">
    <location>
        <begin position="232"/>
        <end position="250"/>
    </location>
</feature>
<dbReference type="Proteomes" id="UP000244904">
    <property type="component" value="Unassembled WGS sequence"/>
</dbReference>
<keyword evidence="3" id="KW-1185">Reference proteome</keyword>
<feature type="transmembrane region" description="Helical" evidence="1">
    <location>
        <begin position="262"/>
        <end position="287"/>
    </location>
</feature>
<dbReference type="Pfam" id="PF05145">
    <property type="entry name" value="AbrB"/>
    <property type="match status" value="1"/>
</dbReference>
<dbReference type="PANTHER" id="PTHR38457">
    <property type="entry name" value="REGULATOR ABRB-RELATED"/>
    <property type="match status" value="1"/>
</dbReference>
<dbReference type="InterPro" id="IPR017516">
    <property type="entry name" value="AbrB_dup"/>
</dbReference>
<gene>
    <name evidence="2" type="ORF">PRI8871_02132</name>
</gene>